<dbReference type="AlphaFoldDB" id="A0A379D9V6"/>
<dbReference type="RefSeq" id="WP_004819113.1">
    <property type="nucleotide sequence ID" value="NZ_UGTH01000001.1"/>
</dbReference>
<organism evidence="1 2">
    <name type="scientific">Peptoniphilus indolicus</name>
    <dbReference type="NCBI Taxonomy" id="33030"/>
    <lineage>
        <taxon>Bacteria</taxon>
        <taxon>Bacillati</taxon>
        <taxon>Bacillota</taxon>
        <taxon>Tissierellia</taxon>
        <taxon>Tissierellales</taxon>
        <taxon>Peptoniphilaceae</taxon>
        <taxon>Peptoniphilus</taxon>
    </lineage>
</organism>
<sequence>MDNTLLINKINIQETDEKRNVFFLIGDMDKNIKILLDNFNSVESKYYGLGKLKYNGMSLNILTSEIPEVVEKLVELKVKLYGVYELYGSN</sequence>
<protein>
    <submittedName>
        <fullName evidence="1">Uncharacterized protein</fullName>
    </submittedName>
</protein>
<dbReference type="Proteomes" id="UP000254777">
    <property type="component" value="Unassembled WGS sequence"/>
</dbReference>
<proteinExistence type="predicted"/>
<dbReference type="EMBL" id="UGTH01000001">
    <property type="protein sequence ID" value="SUB74758.1"/>
    <property type="molecule type" value="Genomic_DNA"/>
</dbReference>
<evidence type="ECO:0000313" key="1">
    <source>
        <dbReference type="EMBL" id="SUB74758.1"/>
    </source>
</evidence>
<reference evidence="1 2" key="1">
    <citation type="submission" date="2018-06" db="EMBL/GenBank/DDBJ databases">
        <authorList>
            <consortium name="Pathogen Informatics"/>
            <person name="Doyle S."/>
        </authorList>
    </citation>
    <scope>NUCLEOTIDE SEQUENCE [LARGE SCALE GENOMIC DNA]</scope>
    <source>
        <strain evidence="1 2">NCTC11088</strain>
    </source>
</reference>
<evidence type="ECO:0000313" key="2">
    <source>
        <dbReference type="Proteomes" id="UP000254777"/>
    </source>
</evidence>
<accession>A0A379D9V6</accession>
<gene>
    <name evidence="1" type="ORF">NCTC11088_00515</name>
</gene>
<name>A0A379D9V6_9FIRM</name>